<keyword evidence="2" id="KW-0012">Acyltransferase</keyword>
<dbReference type="InterPro" id="IPR016181">
    <property type="entry name" value="Acyl_CoA_acyltransferase"/>
</dbReference>
<dbReference type="PANTHER" id="PTHR43792:SF16">
    <property type="entry name" value="N-ACETYLTRANSFERASE DOMAIN-CONTAINING PROTEIN"/>
    <property type="match status" value="1"/>
</dbReference>
<organism evidence="2 3">
    <name type="scientific">Exidia glandulosa HHB12029</name>
    <dbReference type="NCBI Taxonomy" id="1314781"/>
    <lineage>
        <taxon>Eukaryota</taxon>
        <taxon>Fungi</taxon>
        <taxon>Dikarya</taxon>
        <taxon>Basidiomycota</taxon>
        <taxon>Agaricomycotina</taxon>
        <taxon>Agaricomycetes</taxon>
        <taxon>Auriculariales</taxon>
        <taxon>Exidiaceae</taxon>
        <taxon>Exidia</taxon>
    </lineage>
</organism>
<dbReference type="SUPFAM" id="SSF55729">
    <property type="entry name" value="Acyl-CoA N-acyltransferases (Nat)"/>
    <property type="match status" value="1"/>
</dbReference>
<dbReference type="Proteomes" id="UP000077266">
    <property type="component" value="Unassembled WGS sequence"/>
</dbReference>
<keyword evidence="2" id="KW-0808">Transferase</keyword>
<sequence>MSDPNFFFESERLRYSYWLTTDEHCEFLVKLWNEPLFIEGEGNTGIDTVEKARTRISERFVNEHERNGYGQFLVSLKDSGKKIGTVSLSRGKDSAIPLPDVGFAILTEENGKGYGPEAGRAAIEWVKRERGVEGVFGFCDPKNTRSRRAMEKAGLEYQGIRKLLQFGPNVEGCCYASPGLKDPVEYNIGISK</sequence>
<feature type="domain" description="N-acetyltransferase" evidence="1">
    <location>
        <begin position="15"/>
        <end position="177"/>
    </location>
</feature>
<reference evidence="2 3" key="1">
    <citation type="journal article" date="2016" name="Mol. Biol. Evol.">
        <title>Comparative Genomics of Early-Diverging Mushroom-Forming Fungi Provides Insights into the Origins of Lignocellulose Decay Capabilities.</title>
        <authorList>
            <person name="Nagy L.G."/>
            <person name="Riley R."/>
            <person name="Tritt A."/>
            <person name="Adam C."/>
            <person name="Daum C."/>
            <person name="Floudas D."/>
            <person name="Sun H."/>
            <person name="Yadav J.S."/>
            <person name="Pangilinan J."/>
            <person name="Larsson K.H."/>
            <person name="Matsuura K."/>
            <person name="Barry K."/>
            <person name="Labutti K."/>
            <person name="Kuo R."/>
            <person name="Ohm R.A."/>
            <person name="Bhattacharya S.S."/>
            <person name="Shirouzu T."/>
            <person name="Yoshinaga Y."/>
            <person name="Martin F.M."/>
            <person name="Grigoriev I.V."/>
            <person name="Hibbett D.S."/>
        </authorList>
    </citation>
    <scope>NUCLEOTIDE SEQUENCE [LARGE SCALE GENOMIC DNA]</scope>
    <source>
        <strain evidence="2 3">HHB12029</strain>
    </source>
</reference>
<dbReference type="EMBL" id="KV425886">
    <property type="protein sequence ID" value="KZW02845.1"/>
    <property type="molecule type" value="Genomic_DNA"/>
</dbReference>
<evidence type="ECO:0000259" key="1">
    <source>
        <dbReference type="PROSITE" id="PS51186"/>
    </source>
</evidence>
<name>A0A165PYP8_EXIGL</name>
<dbReference type="PANTHER" id="PTHR43792">
    <property type="entry name" value="GNAT FAMILY, PUTATIVE (AFU_ORTHOLOGUE AFUA_3G00765)-RELATED-RELATED"/>
    <property type="match status" value="1"/>
</dbReference>
<gene>
    <name evidence="2" type="ORF">EXIGLDRAFT_744357</name>
</gene>
<keyword evidence="3" id="KW-1185">Reference proteome</keyword>
<dbReference type="InterPro" id="IPR051531">
    <property type="entry name" value="N-acetyltransferase"/>
</dbReference>
<dbReference type="PROSITE" id="PS51186">
    <property type="entry name" value="GNAT"/>
    <property type="match status" value="1"/>
</dbReference>
<evidence type="ECO:0000313" key="3">
    <source>
        <dbReference type="Proteomes" id="UP000077266"/>
    </source>
</evidence>
<accession>A0A165PYP8</accession>
<dbReference type="InterPro" id="IPR000182">
    <property type="entry name" value="GNAT_dom"/>
</dbReference>
<dbReference type="OrthoDB" id="630895at2759"/>
<dbReference type="InParanoid" id="A0A165PYP8"/>
<dbReference type="Pfam" id="PF13302">
    <property type="entry name" value="Acetyltransf_3"/>
    <property type="match status" value="1"/>
</dbReference>
<dbReference type="Gene3D" id="3.40.630.30">
    <property type="match status" value="1"/>
</dbReference>
<evidence type="ECO:0000313" key="2">
    <source>
        <dbReference type="EMBL" id="KZW02845.1"/>
    </source>
</evidence>
<proteinExistence type="predicted"/>
<dbReference type="AlphaFoldDB" id="A0A165PYP8"/>
<dbReference type="GO" id="GO:0016747">
    <property type="term" value="F:acyltransferase activity, transferring groups other than amino-acyl groups"/>
    <property type="evidence" value="ECO:0007669"/>
    <property type="project" value="InterPro"/>
</dbReference>
<protein>
    <submittedName>
        <fullName evidence="2">Acyl-CoA N-acyltransferase</fullName>
    </submittedName>
</protein>